<sequence length="58" mass="7072">MANSCGWYADIKMDKQTKYECVCTYFKWRLGWDGAYESFIHTYIHIQSYTFLLQTMKR</sequence>
<organism evidence="1">
    <name type="scientific">Octopus bimaculoides</name>
    <name type="common">California two-spotted octopus</name>
    <dbReference type="NCBI Taxonomy" id="37653"/>
    <lineage>
        <taxon>Eukaryota</taxon>
        <taxon>Metazoa</taxon>
        <taxon>Spiralia</taxon>
        <taxon>Lophotrochozoa</taxon>
        <taxon>Mollusca</taxon>
        <taxon>Cephalopoda</taxon>
        <taxon>Coleoidea</taxon>
        <taxon>Octopodiformes</taxon>
        <taxon>Octopoda</taxon>
        <taxon>Incirrata</taxon>
        <taxon>Octopodidae</taxon>
        <taxon>Octopus</taxon>
    </lineage>
</organism>
<dbReference type="EMBL" id="KQ426259">
    <property type="protein sequence ID" value="KOF68469.1"/>
    <property type="molecule type" value="Genomic_DNA"/>
</dbReference>
<accession>A0A0L8FUW5</accession>
<name>A0A0L8FUW5_OCTBM</name>
<evidence type="ECO:0000313" key="1">
    <source>
        <dbReference type="EMBL" id="KOF68469.1"/>
    </source>
</evidence>
<gene>
    <name evidence="1" type="ORF">OCBIM_22007239mg</name>
</gene>
<proteinExistence type="predicted"/>
<protein>
    <submittedName>
        <fullName evidence="1">Uncharacterized protein</fullName>
    </submittedName>
</protein>
<reference evidence="1" key="1">
    <citation type="submission" date="2015-07" db="EMBL/GenBank/DDBJ databases">
        <title>MeaNS - Measles Nucleotide Surveillance Program.</title>
        <authorList>
            <person name="Tran T."/>
            <person name="Druce J."/>
        </authorList>
    </citation>
    <scope>NUCLEOTIDE SEQUENCE</scope>
    <source>
        <strain evidence="1">UCB-OBI-ISO-001</strain>
        <tissue evidence="1">Gonad</tissue>
    </source>
</reference>
<dbReference type="AlphaFoldDB" id="A0A0L8FUW5"/>